<protein>
    <submittedName>
        <fullName evidence="1">Uncharacterized protein</fullName>
    </submittedName>
</protein>
<evidence type="ECO:0000313" key="2">
    <source>
        <dbReference type="Proteomes" id="UP000236990"/>
    </source>
</evidence>
<dbReference type="AlphaFoldDB" id="A0A2S3U595"/>
<proteinExistence type="predicted"/>
<comment type="caution">
    <text evidence="1">The sequence shown here is derived from an EMBL/GenBank/DDBJ whole genome shotgun (WGS) entry which is preliminary data.</text>
</comment>
<gene>
    <name evidence="1" type="ORF">S101258_01807</name>
</gene>
<accession>A0A2S3U595</accession>
<dbReference type="Proteomes" id="UP000236990">
    <property type="component" value="Unassembled WGS sequence"/>
</dbReference>
<sequence>MAKFNFTLNAARMDASGHYDFQNVFEFPDFIEMRPTLRAAVRTVAREAFDQPVLPVKVERMTTSLEEQLERETRKYERQVGVYENQKGSVISSFGCSPTCYKSSVGRMTSPKNLRTLFTRSTRPG</sequence>
<reference evidence="1 2" key="1">
    <citation type="submission" date="2017-06" db="EMBL/GenBank/DDBJ databases">
        <title>Genome sequence of Lactobacillus plantarum subsp. plantarum strain SRCM101258.</title>
        <authorList>
            <person name="Cho S.H."/>
        </authorList>
    </citation>
    <scope>NUCLEOTIDE SEQUENCE [LARGE SCALE GENOMIC DNA]</scope>
    <source>
        <strain evidence="1 2">SRCM101258</strain>
    </source>
</reference>
<name>A0A2S3U595_LACPN</name>
<evidence type="ECO:0000313" key="1">
    <source>
        <dbReference type="EMBL" id="POD84039.1"/>
    </source>
</evidence>
<organism evidence="1 2">
    <name type="scientific">Lactiplantibacillus plantarum subsp. plantarum</name>
    <dbReference type="NCBI Taxonomy" id="337330"/>
    <lineage>
        <taxon>Bacteria</taxon>
        <taxon>Bacillati</taxon>
        <taxon>Bacillota</taxon>
        <taxon>Bacilli</taxon>
        <taxon>Lactobacillales</taxon>
        <taxon>Lactobacillaceae</taxon>
        <taxon>Lactiplantibacillus</taxon>
    </lineage>
</organism>
<dbReference type="EMBL" id="NKCZ01000105">
    <property type="protein sequence ID" value="POD84039.1"/>
    <property type="molecule type" value="Genomic_DNA"/>
</dbReference>